<proteinExistence type="predicted"/>
<dbReference type="InterPro" id="IPR011059">
    <property type="entry name" value="Metal-dep_hydrolase_composite"/>
</dbReference>
<dbReference type="SUPFAM" id="SSF51556">
    <property type="entry name" value="Metallo-dependent hydrolases"/>
    <property type="match status" value="1"/>
</dbReference>
<dbReference type="EMBL" id="DVIT01000005">
    <property type="protein sequence ID" value="HIS46164.1"/>
    <property type="molecule type" value="Genomic_DNA"/>
</dbReference>
<dbReference type="PANTHER" id="PTHR43135:SF3">
    <property type="entry name" value="ALPHA-D-RIBOSE 1-METHYLPHOSPHONATE 5-TRIPHOSPHATE DIPHOSPHATASE"/>
    <property type="match status" value="1"/>
</dbReference>
<dbReference type="InterPro" id="IPR032466">
    <property type="entry name" value="Metal_Hydrolase"/>
</dbReference>
<dbReference type="GO" id="GO:0016810">
    <property type="term" value="F:hydrolase activity, acting on carbon-nitrogen (but not peptide) bonds"/>
    <property type="evidence" value="ECO:0007669"/>
    <property type="project" value="InterPro"/>
</dbReference>
<evidence type="ECO:0000259" key="1">
    <source>
        <dbReference type="Pfam" id="PF01979"/>
    </source>
</evidence>
<gene>
    <name evidence="2" type="ORF">IAB46_01145</name>
</gene>
<dbReference type="Gene3D" id="3.20.20.140">
    <property type="entry name" value="Metal-dependent hydrolases"/>
    <property type="match status" value="1"/>
</dbReference>
<organism evidence="2 3">
    <name type="scientific">Candidatus Scybalocola faecigallinarum</name>
    <dbReference type="NCBI Taxonomy" id="2840941"/>
    <lineage>
        <taxon>Bacteria</taxon>
        <taxon>Bacillati</taxon>
        <taxon>Bacillota</taxon>
        <taxon>Clostridia</taxon>
        <taxon>Lachnospirales</taxon>
        <taxon>Lachnospiraceae</taxon>
        <taxon>Lachnospiraceae incertae sedis</taxon>
        <taxon>Candidatus Scybalocola (ex Gilroy et al. 2021)</taxon>
    </lineage>
</organism>
<dbReference type="PANTHER" id="PTHR43135">
    <property type="entry name" value="ALPHA-D-RIBOSE 1-METHYLPHOSPHONATE 5-TRIPHOSPHATE DIPHOSPHATASE"/>
    <property type="match status" value="1"/>
</dbReference>
<dbReference type="Proteomes" id="UP000823927">
    <property type="component" value="Unassembled WGS sequence"/>
</dbReference>
<comment type="caution">
    <text evidence="2">The sequence shown here is derived from an EMBL/GenBank/DDBJ whole genome shotgun (WGS) entry which is preliminary data.</text>
</comment>
<dbReference type="InterPro" id="IPR006680">
    <property type="entry name" value="Amidohydro-rel"/>
</dbReference>
<dbReference type="InterPro" id="IPR051781">
    <property type="entry name" value="Metallo-dep_Hydrolase"/>
</dbReference>
<dbReference type="SUPFAM" id="SSF51338">
    <property type="entry name" value="Composite domain of metallo-dependent hydrolases"/>
    <property type="match status" value="1"/>
</dbReference>
<dbReference type="CDD" id="cd01309">
    <property type="entry name" value="Met_dep_hydrolase_C"/>
    <property type="match status" value="1"/>
</dbReference>
<dbReference type="AlphaFoldDB" id="A0A9D1F2P2"/>
<reference evidence="2" key="1">
    <citation type="submission" date="2020-10" db="EMBL/GenBank/DDBJ databases">
        <authorList>
            <person name="Gilroy R."/>
        </authorList>
    </citation>
    <scope>NUCLEOTIDE SEQUENCE</scope>
    <source>
        <strain evidence="2">CHK178-757</strain>
    </source>
</reference>
<feature type="domain" description="Amidohydrolase-related" evidence="1">
    <location>
        <begin position="52"/>
        <end position="379"/>
    </location>
</feature>
<reference evidence="2" key="2">
    <citation type="journal article" date="2021" name="PeerJ">
        <title>Extensive microbial diversity within the chicken gut microbiome revealed by metagenomics and culture.</title>
        <authorList>
            <person name="Gilroy R."/>
            <person name="Ravi A."/>
            <person name="Getino M."/>
            <person name="Pursley I."/>
            <person name="Horton D.L."/>
            <person name="Alikhan N.F."/>
            <person name="Baker D."/>
            <person name="Gharbi K."/>
            <person name="Hall N."/>
            <person name="Watson M."/>
            <person name="Adriaenssens E.M."/>
            <person name="Foster-Nyarko E."/>
            <person name="Jarju S."/>
            <person name="Secka A."/>
            <person name="Antonio M."/>
            <person name="Oren A."/>
            <person name="Chaudhuri R.R."/>
            <person name="La Ragione R."/>
            <person name="Hildebrand F."/>
            <person name="Pallen M.J."/>
        </authorList>
    </citation>
    <scope>NUCLEOTIDE SEQUENCE</scope>
    <source>
        <strain evidence="2">CHK178-757</strain>
    </source>
</reference>
<evidence type="ECO:0000313" key="3">
    <source>
        <dbReference type="Proteomes" id="UP000823927"/>
    </source>
</evidence>
<name>A0A9D1F2P2_9FIRM</name>
<accession>A0A9D1F2P2</accession>
<evidence type="ECO:0000313" key="2">
    <source>
        <dbReference type="EMBL" id="HIS46164.1"/>
    </source>
</evidence>
<protein>
    <submittedName>
        <fullName evidence="2">Amidohydrolase</fullName>
    </submittedName>
</protein>
<dbReference type="Pfam" id="PF01979">
    <property type="entry name" value="Amidohydro_1"/>
    <property type="match status" value="1"/>
</dbReference>
<sequence length="388" mass="42402">MKCIFNCRIHDAVHKDAYEGKILFDQGKILDIGAVEDIPENTEMIDAKGLDVYPGFVDAHSHIGLDGYGIGYEGMDYNEMNDIVSPQLRGIDGVKAMDEAFKRAVRGGVTSVCTGPGSANVLGGTFVTIKTVGKRVENMVIKPEVAMKCAFGENPKRCYRDKGDSCRMSTAAILRNMLFKAKEYMERKEAAGDDVTKRPAFDMKLEALIPVLKREIPLKAHAHTSDDLFTALRIAKEFDLRITLEHVTEGHLVADELAAEHVPMAVGPTLSGASKYELRNKSFKTPGILDKAGCQVSIITDAPVIPQEYLPLCAGLAVKSGMDPFKALQAITINAARHAGIEDRVGSLEKGKDADFVIVEGNPMEVSSKIHYVYVNGELAVTPDEEWE</sequence>